<dbReference type="HOGENOM" id="CLU_1215429_0_0_1"/>
<feature type="region of interest" description="Disordered" evidence="1">
    <location>
        <begin position="113"/>
        <end position="136"/>
    </location>
</feature>
<evidence type="ECO:0008006" key="4">
    <source>
        <dbReference type="Google" id="ProtNLM"/>
    </source>
</evidence>
<sequence>MDQLCTSCSQKLGPLSNVLPHATASHYATRNSPASLEAFELQSFLRDLETEYTASQATRTPQNIDEFQSTGEWPNFPTPADAWFTSAQFPTNSFISGYDGFDEKECCLDAPQRPRIGSIDTSEPSPLAANRPDRSTNSDYRCYRHGCEGRRFSSSENYRRHIRERSQSDKTSCPFCAAVFTRKSNKDTHIRKGRCKALNSLSCGRGNTWANDEGLPEGFYDGVHVEQF</sequence>
<protein>
    <recommendedName>
        <fullName evidence="4">C2H2-type domain-containing protein</fullName>
    </recommendedName>
</protein>
<dbReference type="OrthoDB" id="5366256at2759"/>
<evidence type="ECO:0000256" key="1">
    <source>
        <dbReference type="SAM" id="MobiDB-lite"/>
    </source>
</evidence>
<dbReference type="GeneID" id="19403426"/>
<gene>
    <name evidence="2" type="ORF">SETTUDRAFT_30332</name>
</gene>
<proteinExistence type="predicted"/>
<keyword evidence="3" id="KW-1185">Reference proteome</keyword>
<dbReference type="Proteomes" id="UP000016935">
    <property type="component" value="Unassembled WGS sequence"/>
</dbReference>
<evidence type="ECO:0000313" key="2">
    <source>
        <dbReference type="EMBL" id="EOA91826.1"/>
    </source>
</evidence>
<reference evidence="2 3" key="1">
    <citation type="journal article" date="2012" name="PLoS Pathog.">
        <title>Diverse lifestyles and strategies of plant pathogenesis encoded in the genomes of eighteen Dothideomycetes fungi.</title>
        <authorList>
            <person name="Ohm R.A."/>
            <person name="Feau N."/>
            <person name="Henrissat B."/>
            <person name="Schoch C.L."/>
            <person name="Horwitz B.A."/>
            <person name="Barry K.W."/>
            <person name="Condon B.J."/>
            <person name="Copeland A.C."/>
            <person name="Dhillon B."/>
            <person name="Glaser F."/>
            <person name="Hesse C.N."/>
            <person name="Kosti I."/>
            <person name="LaButti K."/>
            <person name="Lindquist E.A."/>
            <person name="Lucas S."/>
            <person name="Salamov A.A."/>
            <person name="Bradshaw R.E."/>
            <person name="Ciuffetti L."/>
            <person name="Hamelin R.C."/>
            <person name="Kema G.H.J."/>
            <person name="Lawrence C."/>
            <person name="Scott J.A."/>
            <person name="Spatafora J.W."/>
            <person name="Turgeon B.G."/>
            <person name="de Wit P.J.G.M."/>
            <person name="Zhong S."/>
            <person name="Goodwin S.B."/>
            <person name="Grigoriev I.V."/>
        </authorList>
    </citation>
    <scope>NUCLEOTIDE SEQUENCE [LARGE SCALE GENOMIC DNA]</scope>
    <source>
        <strain evidence="3">28A</strain>
    </source>
</reference>
<accession>R0J515</accession>
<dbReference type="EMBL" id="KB908481">
    <property type="protein sequence ID" value="EOA91826.1"/>
    <property type="molecule type" value="Genomic_DNA"/>
</dbReference>
<name>R0J515_EXST2</name>
<dbReference type="RefSeq" id="XP_008020218.1">
    <property type="nucleotide sequence ID" value="XM_008022027.1"/>
</dbReference>
<organism evidence="2 3">
    <name type="scientific">Exserohilum turcicum (strain 28A)</name>
    <name type="common">Northern leaf blight fungus</name>
    <name type="synonym">Setosphaeria turcica</name>
    <dbReference type="NCBI Taxonomy" id="671987"/>
    <lineage>
        <taxon>Eukaryota</taxon>
        <taxon>Fungi</taxon>
        <taxon>Dikarya</taxon>
        <taxon>Ascomycota</taxon>
        <taxon>Pezizomycotina</taxon>
        <taxon>Dothideomycetes</taxon>
        <taxon>Pleosporomycetidae</taxon>
        <taxon>Pleosporales</taxon>
        <taxon>Pleosporineae</taxon>
        <taxon>Pleosporaceae</taxon>
        <taxon>Exserohilum</taxon>
    </lineage>
</organism>
<dbReference type="AlphaFoldDB" id="R0J515"/>
<evidence type="ECO:0000313" key="3">
    <source>
        <dbReference type="Proteomes" id="UP000016935"/>
    </source>
</evidence>
<dbReference type="Gene3D" id="3.30.160.60">
    <property type="entry name" value="Classic Zinc Finger"/>
    <property type="match status" value="1"/>
</dbReference>
<reference evidence="2 3" key="2">
    <citation type="journal article" date="2013" name="PLoS Genet.">
        <title>Comparative genome structure, secondary metabolite, and effector coding capacity across Cochliobolus pathogens.</title>
        <authorList>
            <person name="Condon B.J."/>
            <person name="Leng Y."/>
            <person name="Wu D."/>
            <person name="Bushley K.E."/>
            <person name="Ohm R.A."/>
            <person name="Otillar R."/>
            <person name="Martin J."/>
            <person name="Schackwitz W."/>
            <person name="Grimwood J."/>
            <person name="MohdZainudin N."/>
            <person name="Xue C."/>
            <person name="Wang R."/>
            <person name="Manning V.A."/>
            <person name="Dhillon B."/>
            <person name="Tu Z.J."/>
            <person name="Steffenson B.J."/>
            <person name="Salamov A."/>
            <person name="Sun H."/>
            <person name="Lowry S."/>
            <person name="LaButti K."/>
            <person name="Han J."/>
            <person name="Copeland A."/>
            <person name="Lindquist E."/>
            <person name="Barry K."/>
            <person name="Schmutz J."/>
            <person name="Baker S.E."/>
            <person name="Ciuffetti L.M."/>
            <person name="Grigoriev I.V."/>
            <person name="Zhong S."/>
            <person name="Turgeon B.G."/>
        </authorList>
    </citation>
    <scope>NUCLEOTIDE SEQUENCE [LARGE SCALE GENOMIC DNA]</scope>
    <source>
        <strain evidence="3">28A</strain>
    </source>
</reference>